<organism evidence="1 2">
    <name type="scientific">Elysia crispata</name>
    <name type="common">lettuce slug</name>
    <dbReference type="NCBI Taxonomy" id="231223"/>
    <lineage>
        <taxon>Eukaryota</taxon>
        <taxon>Metazoa</taxon>
        <taxon>Spiralia</taxon>
        <taxon>Lophotrochozoa</taxon>
        <taxon>Mollusca</taxon>
        <taxon>Gastropoda</taxon>
        <taxon>Heterobranchia</taxon>
        <taxon>Euthyneura</taxon>
        <taxon>Panpulmonata</taxon>
        <taxon>Sacoglossa</taxon>
        <taxon>Placobranchoidea</taxon>
        <taxon>Plakobranchidae</taxon>
        <taxon>Elysia</taxon>
    </lineage>
</organism>
<reference evidence="1" key="1">
    <citation type="journal article" date="2023" name="G3 (Bethesda)">
        <title>A reference genome for the long-term kleptoplast-retaining sea slug Elysia crispata morphotype clarki.</title>
        <authorList>
            <person name="Eastman K.E."/>
            <person name="Pendleton A.L."/>
            <person name="Shaikh M.A."/>
            <person name="Suttiyut T."/>
            <person name="Ogas R."/>
            <person name="Tomko P."/>
            <person name="Gavelis G."/>
            <person name="Widhalm J.R."/>
            <person name="Wisecaver J.H."/>
        </authorList>
    </citation>
    <scope>NUCLEOTIDE SEQUENCE</scope>
    <source>
        <strain evidence="1">ECLA1</strain>
    </source>
</reference>
<evidence type="ECO:0000313" key="1">
    <source>
        <dbReference type="EMBL" id="KAK3766580.1"/>
    </source>
</evidence>
<proteinExistence type="predicted"/>
<sequence>MVDRSSTSGALAERRAASAQLEIVSTKHAGDHIRAGDALWKVNPRTSTVWPKAIQRSILMTRLKLRGLFGGKVDIFENIRVIIQT</sequence>
<dbReference type="AlphaFoldDB" id="A0AAE0ZC63"/>
<protein>
    <submittedName>
        <fullName evidence="1">Uncharacterized protein</fullName>
    </submittedName>
</protein>
<evidence type="ECO:0000313" key="2">
    <source>
        <dbReference type="Proteomes" id="UP001283361"/>
    </source>
</evidence>
<name>A0AAE0ZC63_9GAST</name>
<dbReference type="EMBL" id="JAWDGP010004208">
    <property type="protein sequence ID" value="KAK3766580.1"/>
    <property type="molecule type" value="Genomic_DNA"/>
</dbReference>
<gene>
    <name evidence="1" type="ORF">RRG08_042361</name>
</gene>
<accession>A0AAE0ZC63</accession>
<keyword evidence="2" id="KW-1185">Reference proteome</keyword>
<dbReference type="Proteomes" id="UP001283361">
    <property type="component" value="Unassembled WGS sequence"/>
</dbReference>
<comment type="caution">
    <text evidence="1">The sequence shown here is derived from an EMBL/GenBank/DDBJ whole genome shotgun (WGS) entry which is preliminary data.</text>
</comment>